<organism evidence="2 3">
    <name type="scientific">Bacillus infantis</name>
    <dbReference type="NCBI Taxonomy" id="324767"/>
    <lineage>
        <taxon>Bacteria</taxon>
        <taxon>Bacillati</taxon>
        <taxon>Bacillota</taxon>
        <taxon>Bacilli</taxon>
        <taxon>Bacillales</taxon>
        <taxon>Bacillaceae</taxon>
        <taxon>Bacillus</taxon>
    </lineage>
</organism>
<keyword evidence="1" id="KW-0732">Signal</keyword>
<name>A0A5D4SPW5_9BACI</name>
<feature type="chain" id="PRO_5022727200" evidence="1">
    <location>
        <begin position="26"/>
        <end position="224"/>
    </location>
</feature>
<evidence type="ECO:0000256" key="1">
    <source>
        <dbReference type="SAM" id="SignalP"/>
    </source>
</evidence>
<protein>
    <submittedName>
        <fullName evidence="2">Uncharacterized protein</fullName>
    </submittedName>
</protein>
<evidence type="ECO:0000313" key="2">
    <source>
        <dbReference type="EMBL" id="TYS63836.1"/>
    </source>
</evidence>
<feature type="signal peptide" evidence="1">
    <location>
        <begin position="1"/>
        <end position="25"/>
    </location>
</feature>
<sequence>MKRRMIMALCLLALSLTALNGQASAAPVMWGKTELKKGQLGKVTVMKEVMLFQLKESYIEPVRMLKPGEEFRVYNTKTIRFIPLYGLGGSMYVIQNDRNNNDSYIKYETPSKRKLALLNNASQSPVMWGSMELKKGQVGRVTTVESGFSIYKYEDGKMVPARYVDKGETFRVYGIVKEGNTTNYALGGNLYAYRSSIRKDGSEYMQKNLKYETPSKEKLDLVNQ</sequence>
<comment type="caution">
    <text evidence="2">The sequence shown here is derived from an EMBL/GenBank/DDBJ whole genome shotgun (WGS) entry which is preliminary data.</text>
</comment>
<dbReference type="RefSeq" id="WP_148949734.1">
    <property type="nucleotide sequence ID" value="NZ_JAMYWU010000001.1"/>
</dbReference>
<gene>
    <name evidence="2" type="ORF">FZD47_10000</name>
</gene>
<evidence type="ECO:0000313" key="3">
    <source>
        <dbReference type="Proteomes" id="UP000323732"/>
    </source>
</evidence>
<dbReference type="EMBL" id="VTES01000003">
    <property type="protein sequence ID" value="TYS63836.1"/>
    <property type="molecule type" value="Genomic_DNA"/>
</dbReference>
<reference evidence="2 3" key="1">
    <citation type="submission" date="2019-08" db="EMBL/GenBank/DDBJ databases">
        <title>Bacillus genomes from the desert of Cuatro Cienegas, Coahuila.</title>
        <authorList>
            <person name="Olmedo-Alvarez G."/>
        </authorList>
    </citation>
    <scope>NUCLEOTIDE SEQUENCE [LARGE SCALE GENOMIC DNA]</scope>
    <source>
        <strain evidence="2 3">CH37_1T</strain>
    </source>
</reference>
<proteinExistence type="predicted"/>
<dbReference type="Proteomes" id="UP000323732">
    <property type="component" value="Unassembled WGS sequence"/>
</dbReference>
<accession>A0A5D4SPW5</accession>
<dbReference type="AlphaFoldDB" id="A0A5D4SPW5"/>